<feature type="region of interest" description="Disordered" evidence="1">
    <location>
        <begin position="131"/>
        <end position="177"/>
    </location>
</feature>
<dbReference type="GeneID" id="108615342"/>
<proteinExistence type="predicted"/>
<feature type="domain" description="MADF" evidence="2">
    <location>
        <begin position="19"/>
        <end position="119"/>
    </location>
</feature>
<dbReference type="RefSeq" id="XP_017865266.1">
    <property type="nucleotide sequence ID" value="XM_018009777.1"/>
</dbReference>
<dbReference type="PANTHER" id="PTHR12243:SF67">
    <property type="entry name" value="COREPRESSOR OF PANGOLIN, ISOFORM A-RELATED"/>
    <property type="match status" value="1"/>
</dbReference>
<accession>A0ABM1PDI0</accession>
<dbReference type="Pfam" id="PF10545">
    <property type="entry name" value="MADF_DNA_bdg"/>
    <property type="match status" value="1"/>
</dbReference>
<keyword evidence="3" id="KW-1185">Reference proteome</keyword>
<dbReference type="InterPro" id="IPR039353">
    <property type="entry name" value="TF_Adf1"/>
</dbReference>
<reference evidence="3" key="2">
    <citation type="journal article" date="2016" name="G3 (Bethesda)">
        <title>Genome Evolution in Three Species of Cactophilic Drosophila.</title>
        <authorList>
            <person name="Sanchez-Flores A."/>
            <person name="Penazola F."/>
            <person name="Carpinteyro-Ponce J."/>
            <person name="Nazario-Yepiz N."/>
            <person name="Abreu-Goodger C."/>
            <person name="Machado C.A."/>
            <person name="Markow T.A."/>
        </authorList>
    </citation>
    <scope>NUCLEOTIDE SEQUENCE [LARGE SCALE GENOMIC DNA]</scope>
</reference>
<reference evidence="3" key="1">
    <citation type="journal article" date="1997" name="Nucleic Acids Res.">
        <title>tRNAscan-SE: a program for improved detection of transfer RNA genes in genomic sequence.</title>
        <authorList>
            <person name="Lowe T.M."/>
            <person name="Eddy S.R."/>
        </authorList>
    </citation>
    <scope>NUCLEOTIDE SEQUENCE [LARGE SCALE GENOMIC DNA]</scope>
</reference>
<evidence type="ECO:0000256" key="1">
    <source>
        <dbReference type="SAM" id="MobiDB-lite"/>
    </source>
</evidence>
<evidence type="ECO:0000313" key="4">
    <source>
        <dbReference type="RefSeq" id="XP_017865266.1"/>
    </source>
</evidence>
<dbReference type="Proteomes" id="UP000694904">
    <property type="component" value="Chromosome 2"/>
</dbReference>
<organism evidence="3 4">
    <name type="scientific">Drosophila arizonae</name>
    <name type="common">Fruit fly</name>
    <dbReference type="NCBI Taxonomy" id="7263"/>
    <lineage>
        <taxon>Eukaryota</taxon>
        <taxon>Metazoa</taxon>
        <taxon>Ecdysozoa</taxon>
        <taxon>Arthropoda</taxon>
        <taxon>Hexapoda</taxon>
        <taxon>Insecta</taxon>
        <taxon>Pterygota</taxon>
        <taxon>Neoptera</taxon>
        <taxon>Endopterygota</taxon>
        <taxon>Diptera</taxon>
        <taxon>Brachycera</taxon>
        <taxon>Muscomorpha</taxon>
        <taxon>Ephydroidea</taxon>
        <taxon>Drosophilidae</taxon>
        <taxon>Drosophila</taxon>
    </lineage>
</organism>
<dbReference type="InterPro" id="IPR006578">
    <property type="entry name" value="MADF-dom"/>
</dbReference>
<feature type="compositionally biased region" description="Polar residues" evidence="1">
    <location>
        <begin position="140"/>
        <end position="177"/>
    </location>
</feature>
<protein>
    <submittedName>
        <fullName evidence="4">Uncharacterized protein LOC108615342</fullName>
    </submittedName>
</protein>
<name>A0ABM1PDI0_DROAR</name>
<dbReference type="PROSITE" id="PS51029">
    <property type="entry name" value="MADF"/>
    <property type="match status" value="1"/>
</dbReference>
<evidence type="ECO:0000259" key="2">
    <source>
        <dbReference type="PROSITE" id="PS51029"/>
    </source>
</evidence>
<gene>
    <name evidence="4" type="primary">LOC108615342</name>
</gene>
<evidence type="ECO:0000313" key="3">
    <source>
        <dbReference type="Proteomes" id="UP000694904"/>
    </source>
</evidence>
<reference evidence="4" key="3">
    <citation type="submission" date="2025-08" db="UniProtKB">
        <authorList>
            <consortium name="RefSeq"/>
        </authorList>
    </citation>
    <scope>IDENTIFICATION</scope>
    <source>
        <tissue evidence="4">Whole organism</tissue>
    </source>
</reference>
<sequence>MTNVYDNTRPYWSDEVINFVITTIRNTPYMWDKTHKDYSIRYLKHNFWKNLRWTLEKRYKFRAYTNELARKWLNLASYYRLQQKAIFDANARGAQPEEIKRLEGWKFFQQLKFLPFVVYDKNSVDAENLYDSANTEDSDNISSGMVEESQTNADSGSPTQSTTEHISQCSSSVENTPKQVGIEELNVPMEDNDAEVEETTPIAIEPVIDDVQSTPSFHYGMAVAQDVFELDENLKIDAKMEIMQVIAKYQKKQLHRTVMSLAGS</sequence>
<dbReference type="PANTHER" id="PTHR12243">
    <property type="entry name" value="MADF DOMAIN TRANSCRIPTION FACTOR"/>
    <property type="match status" value="1"/>
</dbReference>